<evidence type="ECO:0000313" key="3">
    <source>
        <dbReference type="Proteomes" id="UP000717752"/>
    </source>
</evidence>
<dbReference type="EMBL" id="JAEUAK010000010">
    <property type="protein sequence ID" value="MBW9055335.1"/>
    <property type="molecule type" value="Genomic_DNA"/>
</dbReference>
<evidence type="ECO:0000259" key="1">
    <source>
        <dbReference type="PROSITE" id="PS50222"/>
    </source>
</evidence>
<keyword evidence="3" id="KW-1185">Reference proteome</keyword>
<dbReference type="Proteomes" id="UP000717752">
    <property type="component" value="Unassembled WGS sequence"/>
</dbReference>
<dbReference type="PROSITE" id="PS00018">
    <property type="entry name" value="EF_HAND_1"/>
    <property type="match status" value="1"/>
</dbReference>
<gene>
    <name evidence="2" type="ORF">JNB85_23290</name>
</gene>
<dbReference type="InterPro" id="IPR002048">
    <property type="entry name" value="EF_hand_dom"/>
</dbReference>
<dbReference type="SUPFAM" id="SSF47473">
    <property type="entry name" value="EF-hand"/>
    <property type="match status" value="1"/>
</dbReference>
<dbReference type="RefSeq" id="WP_220336654.1">
    <property type="nucleotide sequence ID" value="NZ_JAEUAK010000010.1"/>
</dbReference>
<comment type="caution">
    <text evidence="2">The sequence shown here is derived from an EMBL/GenBank/DDBJ whole genome shotgun (WGS) entry which is preliminary data.</text>
</comment>
<accession>A0ABS7GZM0</accession>
<proteinExistence type="predicted"/>
<protein>
    <submittedName>
        <fullName evidence="2">EF-hand domain-containing protein</fullName>
    </submittedName>
</protein>
<dbReference type="Gene3D" id="1.10.238.10">
    <property type="entry name" value="EF-hand"/>
    <property type="match status" value="1"/>
</dbReference>
<dbReference type="PROSITE" id="PS50222">
    <property type="entry name" value="EF_HAND_2"/>
    <property type="match status" value="1"/>
</dbReference>
<organism evidence="2 3">
    <name type="scientific">Rhizobium mesosinicum</name>
    <dbReference type="NCBI Taxonomy" id="335017"/>
    <lineage>
        <taxon>Bacteria</taxon>
        <taxon>Pseudomonadati</taxon>
        <taxon>Pseudomonadota</taxon>
        <taxon>Alphaproteobacteria</taxon>
        <taxon>Hyphomicrobiales</taxon>
        <taxon>Rhizobiaceae</taxon>
        <taxon>Rhizobium/Agrobacterium group</taxon>
        <taxon>Rhizobium</taxon>
    </lineage>
</organism>
<dbReference type="InterPro" id="IPR011992">
    <property type="entry name" value="EF-hand-dom_pair"/>
</dbReference>
<reference evidence="2 3" key="1">
    <citation type="journal article" date="2021" name="MBio">
        <title>Poor Competitiveness of Bradyrhizobium in Pigeon Pea Root Colonization in Indian Soils.</title>
        <authorList>
            <person name="Chalasani D."/>
            <person name="Basu A."/>
            <person name="Pullabhotla S.V.S.R.N."/>
            <person name="Jorrin B."/>
            <person name="Neal A.L."/>
            <person name="Poole P.S."/>
            <person name="Podile A.R."/>
            <person name="Tkacz A."/>
        </authorList>
    </citation>
    <scope>NUCLEOTIDE SEQUENCE [LARGE SCALE GENOMIC DNA]</scope>
    <source>
        <strain evidence="2 3">HU56</strain>
    </source>
</reference>
<sequence length="120" mass="13011">MTTANDVSPLTQMLNNAFTKFDRNGDGKLIGQELENFNQILMTGVAVDDSGRPKVDMKQRLDHDADGAVGRDEMNSTGILMPTEMTDPSLTSLLNYLHAKNDPAALQAAAILELDDSTES</sequence>
<feature type="domain" description="EF-hand" evidence="1">
    <location>
        <begin position="9"/>
        <end position="44"/>
    </location>
</feature>
<evidence type="ECO:0000313" key="2">
    <source>
        <dbReference type="EMBL" id="MBW9055335.1"/>
    </source>
</evidence>
<name>A0ABS7GZM0_9HYPH</name>
<dbReference type="InterPro" id="IPR018247">
    <property type="entry name" value="EF_Hand_1_Ca_BS"/>
</dbReference>